<accession>A0ABR3AAE5</accession>
<sequence length="125" mass="13456">MDEKDASVTEVDVEQLAIAAAPANTRAVAFPDAPQPDTHDVSEKRRGGGGGVEMKRTMTQEDMELAAAGYEHLEEGFAGRDAKGESKDDDKQVDITEHAIPIDMLGTQLNTDMDPKEPGRLSGPY</sequence>
<feature type="region of interest" description="Disordered" evidence="1">
    <location>
        <begin position="27"/>
        <end position="55"/>
    </location>
</feature>
<gene>
    <name evidence="2" type="ORF">AAF712_002392</name>
</gene>
<evidence type="ECO:0000313" key="2">
    <source>
        <dbReference type="EMBL" id="KAL0070553.1"/>
    </source>
</evidence>
<evidence type="ECO:0000256" key="1">
    <source>
        <dbReference type="SAM" id="MobiDB-lite"/>
    </source>
</evidence>
<proteinExistence type="predicted"/>
<protein>
    <submittedName>
        <fullName evidence="2">Uncharacterized protein</fullName>
    </submittedName>
</protein>
<feature type="compositionally biased region" description="Basic and acidic residues" evidence="1">
    <location>
        <begin position="76"/>
        <end position="97"/>
    </location>
</feature>
<dbReference type="Proteomes" id="UP001437256">
    <property type="component" value="Unassembled WGS sequence"/>
</dbReference>
<feature type="compositionally biased region" description="Basic and acidic residues" evidence="1">
    <location>
        <begin position="37"/>
        <end position="46"/>
    </location>
</feature>
<reference evidence="2 3" key="1">
    <citation type="submission" date="2024-05" db="EMBL/GenBank/DDBJ databases">
        <title>A draft genome resource for the thread blight pathogen Marasmius tenuissimus strain MS-2.</title>
        <authorList>
            <person name="Yulfo-Soto G.E."/>
            <person name="Baruah I.K."/>
            <person name="Amoako-Attah I."/>
            <person name="Bukari Y."/>
            <person name="Meinhardt L.W."/>
            <person name="Bailey B.A."/>
            <person name="Cohen S.P."/>
        </authorList>
    </citation>
    <scope>NUCLEOTIDE SEQUENCE [LARGE SCALE GENOMIC DNA]</scope>
    <source>
        <strain evidence="2 3">MS-2</strain>
    </source>
</reference>
<organism evidence="2 3">
    <name type="scientific">Marasmius tenuissimus</name>
    <dbReference type="NCBI Taxonomy" id="585030"/>
    <lineage>
        <taxon>Eukaryota</taxon>
        <taxon>Fungi</taxon>
        <taxon>Dikarya</taxon>
        <taxon>Basidiomycota</taxon>
        <taxon>Agaricomycotina</taxon>
        <taxon>Agaricomycetes</taxon>
        <taxon>Agaricomycetidae</taxon>
        <taxon>Agaricales</taxon>
        <taxon>Marasmiineae</taxon>
        <taxon>Marasmiaceae</taxon>
        <taxon>Marasmius</taxon>
    </lineage>
</organism>
<feature type="region of interest" description="Disordered" evidence="1">
    <location>
        <begin position="76"/>
        <end position="125"/>
    </location>
</feature>
<evidence type="ECO:0000313" key="3">
    <source>
        <dbReference type="Proteomes" id="UP001437256"/>
    </source>
</evidence>
<comment type="caution">
    <text evidence="2">The sequence shown here is derived from an EMBL/GenBank/DDBJ whole genome shotgun (WGS) entry which is preliminary data.</text>
</comment>
<keyword evidence="3" id="KW-1185">Reference proteome</keyword>
<dbReference type="EMBL" id="JBBXMP010000006">
    <property type="protein sequence ID" value="KAL0070553.1"/>
    <property type="molecule type" value="Genomic_DNA"/>
</dbReference>
<name>A0ABR3AAE5_9AGAR</name>